<name>A0ABY6GS95_9GAMM</name>
<organism evidence="2 3">
    <name type="scientific">Endozoicomonas euniceicola</name>
    <dbReference type="NCBI Taxonomy" id="1234143"/>
    <lineage>
        <taxon>Bacteria</taxon>
        <taxon>Pseudomonadati</taxon>
        <taxon>Pseudomonadota</taxon>
        <taxon>Gammaproteobacteria</taxon>
        <taxon>Oceanospirillales</taxon>
        <taxon>Endozoicomonadaceae</taxon>
        <taxon>Endozoicomonas</taxon>
    </lineage>
</organism>
<evidence type="ECO:0000313" key="2">
    <source>
        <dbReference type="EMBL" id="UYM14953.1"/>
    </source>
</evidence>
<gene>
    <name evidence="2" type="ORF">NX720_18970</name>
</gene>
<dbReference type="RefSeq" id="WP_262596716.1">
    <property type="nucleotide sequence ID" value="NZ_CP103300.1"/>
</dbReference>
<reference evidence="2" key="1">
    <citation type="submission" date="2022-10" db="EMBL/GenBank/DDBJ databases">
        <title>Completed Genome Sequence of two octocoral isolated bacterium, Endozoicomonas euniceicola EF212T and Endozoicomonas gorgoniicola PS125T.</title>
        <authorList>
            <person name="Chiou Y.-J."/>
            <person name="Chen Y.-H."/>
        </authorList>
    </citation>
    <scope>NUCLEOTIDE SEQUENCE</scope>
    <source>
        <strain evidence="2">EF212</strain>
    </source>
</reference>
<evidence type="ECO:0000313" key="3">
    <source>
        <dbReference type="Proteomes" id="UP001163255"/>
    </source>
</evidence>
<proteinExistence type="predicted"/>
<evidence type="ECO:0000256" key="1">
    <source>
        <dbReference type="SAM" id="MobiDB-lite"/>
    </source>
</evidence>
<feature type="region of interest" description="Disordered" evidence="1">
    <location>
        <begin position="1"/>
        <end position="20"/>
    </location>
</feature>
<dbReference type="EMBL" id="CP103300">
    <property type="protein sequence ID" value="UYM14953.1"/>
    <property type="molecule type" value="Genomic_DNA"/>
</dbReference>
<sequence length="51" mass="5496">MLLHISSAASPEKTDNIRLSPKLNEEGSAMKGFDMVVPAKVDAYDCLLSCV</sequence>
<protein>
    <submittedName>
        <fullName evidence="2">Uncharacterized protein</fullName>
    </submittedName>
</protein>
<dbReference type="Proteomes" id="UP001163255">
    <property type="component" value="Chromosome"/>
</dbReference>
<keyword evidence="3" id="KW-1185">Reference proteome</keyword>
<accession>A0ABY6GS95</accession>